<feature type="non-terminal residue" evidence="1">
    <location>
        <position position="1"/>
    </location>
</feature>
<reference evidence="2" key="1">
    <citation type="journal article" date="2014" name="Nat. Genet.">
        <title>A reference genome for common bean and genome-wide analysis of dual domestications.</title>
        <authorList>
            <person name="Schmutz J."/>
            <person name="McClean P.E."/>
            <person name="Mamidi S."/>
            <person name="Wu G.A."/>
            <person name="Cannon S.B."/>
            <person name="Grimwood J."/>
            <person name="Jenkins J."/>
            <person name="Shu S."/>
            <person name="Song Q."/>
            <person name="Chavarro C."/>
            <person name="Torres-Torres M."/>
            <person name="Geffroy V."/>
            <person name="Moghaddam S.M."/>
            <person name="Gao D."/>
            <person name="Abernathy B."/>
            <person name="Barry K."/>
            <person name="Blair M."/>
            <person name="Brick M.A."/>
            <person name="Chovatia M."/>
            <person name="Gepts P."/>
            <person name="Goodstein D.M."/>
            <person name="Gonzales M."/>
            <person name="Hellsten U."/>
            <person name="Hyten D.L."/>
            <person name="Jia G."/>
            <person name="Kelly J.D."/>
            <person name="Kudrna D."/>
            <person name="Lee R."/>
            <person name="Richard M.M."/>
            <person name="Miklas P.N."/>
            <person name="Osorno J.M."/>
            <person name="Rodrigues J."/>
            <person name="Thareau V."/>
            <person name="Urrea C.A."/>
            <person name="Wang M."/>
            <person name="Yu Y."/>
            <person name="Zhang M."/>
            <person name="Wing R.A."/>
            <person name="Cregan P.B."/>
            <person name="Rokhsar D.S."/>
            <person name="Jackson S.A."/>
        </authorList>
    </citation>
    <scope>NUCLEOTIDE SEQUENCE [LARGE SCALE GENOMIC DNA]</scope>
    <source>
        <strain evidence="2">cv. G19833</strain>
    </source>
</reference>
<dbReference type="AlphaFoldDB" id="V7C8F1"/>
<evidence type="ECO:0000313" key="1">
    <source>
        <dbReference type="EMBL" id="ESW26462.1"/>
    </source>
</evidence>
<accession>V7C8F1</accession>
<gene>
    <name evidence="1" type="ORF">PHAVU_003G1217000g</name>
</gene>
<organism evidence="1 2">
    <name type="scientific">Phaseolus vulgaris</name>
    <name type="common">Kidney bean</name>
    <name type="synonym">French bean</name>
    <dbReference type="NCBI Taxonomy" id="3885"/>
    <lineage>
        <taxon>Eukaryota</taxon>
        <taxon>Viridiplantae</taxon>
        <taxon>Streptophyta</taxon>
        <taxon>Embryophyta</taxon>
        <taxon>Tracheophyta</taxon>
        <taxon>Spermatophyta</taxon>
        <taxon>Magnoliopsida</taxon>
        <taxon>eudicotyledons</taxon>
        <taxon>Gunneridae</taxon>
        <taxon>Pentapetalae</taxon>
        <taxon>rosids</taxon>
        <taxon>fabids</taxon>
        <taxon>Fabales</taxon>
        <taxon>Fabaceae</taxon>
        <taxon>Papilionoideae</taxon>
        <taxon>50 kb inversion clade</taxon>
        <taxon>NPAAA clade</taxon>
        <taxon>indigoferoid/millettioid clade</taxon>
        <taxon>Phaseoleae</taxon>
        <taxon>Phaseolus</taxon>
    </lineage>
</organism>
<dbReference type="Gramene" id="ESW26462">
    <property type="protein sequence ID" value="ESW26462"/>
    <property type="gene ID" value="PHAVU_003G1217000g"/>
</dbReference>
<dbReference type="Proteomes" id="UP000000226">
    <property type="component" value="Chromosome 3"/>
</dbReference>
<keyword evidence="2" id="KW-1185">Reference proteome</keyword>
<evidence type="ECO:0000313" key="2">
    <source>
        <dbReference type="Proteomes" id="UP000000226"/>
    </source>
</evidence>
<proteinExistence type="predicted"/>
<sequence>IALTSLLHHKNNPKERNRKETTNLVAFWRGKCQFRRSFLVFLNYLTTKWTTQLRMISLDFPNSTKTEKKISNA</sequence>
<protein>
    <submittedName>
        <fullName evidence="1">Uncharacterized protein</fullName>
    </submittedName>
</protein>
<dbReference type="EMBL" id="CM002290">
    <property type="protein sequence ID" value="ESW26462.1"/>
    <property type="molecule type" value="Genomic_DNA"/>
</dbReference>
<name>V7C8F1_PHAVU</name>